<feature type="non-terminal residue" evidence="2">
    <location>
        <position position="294"/>
    </location>
</feature>
<feature type="transmembrane region" description="Helical" evidence="1">
    <location>
        <begin position="92"/>
        <end position="111"/>
    </location>
</feature>
<keyword evidence="3" id="KW-1185">Reference proteome</keyword>
<gene>
    <name evidence="2" type="ORF">M8C21_018936</name>
</gene>
<dbReference type="EMBL" id="JAMZMK010007311">
    <property type="protein sequence ID" value="KAI7745261.1"/>
    <property type="molecule type" value="Genomic_DNA"/>
</dbReference>
<keyword evidence="1" id="KW-0472">Membrane</keyword>
<accession>A0AAD5CNJ5</accession>
<feature type="non-terminal residue" evidence="2">
    <location>
        <position position="1"/>
    </location>
</feature>
<evidence type="ECO:0000313" key="2">
    <source>
        <dbReference type="EMBL" id="KAI7745261.1"/>
    </source>
</evidence>
<proteinExistence type="predicted"/>
<name>A0AAD5CNJ5_AMBAR</name>
<evidence type="ECO:0000256" key="1">
    <source>
        <dbReference type="SAM" id="Phobius"/>
    </source>
</evidence>
<sequence>IGRISSHAFDRLSQRKHLYIYIISRSAHLGEKVDSIALELHLTFWVLVWGLAATQAAGMGLMSISTRSWLYIGISGTCKEHDMKCISDTQQWVFMLALVFIMIGNSVRTAIDTLDFEEDASKQELRRTKNLEKVSMVIHAGLHDSDEEREVVNEVLKMFPMFFGVVMSVLISVRKGIFATEFLTTGEAPKTIGLLVFACIVEMSRLSIIRDQGLAKNLNEKINRTFYHFGLYFFLGLLDEDLDVIIQKFLNKDRPLDRNNLTIKVLSALVGIGVWGSMLLAYIVEALDTADTLS</sequence>
<comment type="caution">
    <text evidence="2">The sequence shown here is derived from an EMBL/GenBank/DDBJ whole genome shotgun (WGS) entry which is preliminary data.</text>
</comment>
<dbReference type="AlphaFoldDB" id="A0AAD5CNJ5"/>
<organism evidence="2 3">
    <name type="scientific">Ambrosia artemisiifolia</name>
    <name type="common">Common ragweed</name>
    <dbReference type="NCBI Taxonomy" id="4212"/>
    <lineage>
        <taxon>Eukaryota</taxon>
        <taxon>Viridiplantae</taxon>
        <taxon>Streptophyta</taxon>
        <taxon>Embryophyta</taxon>
        <taxon>Tracheophyta</taxon>
        <taxon>Spermatophyta</taxon>
        <taxon>Magnoliopsida</taxon>
        <taxon>eudicotyledons</taxon>
        <taxon>Gunneridae</taxon>
        <taxon>Pentapetalae</taxon>
        <taxon>asterids</taxon>
        <taxon>campanulids</taxon>
        <taxon>Asterales</taxon>
        <taxon>Asteraceae</taxon>
        <taxon>Asteroideae</taxon>
        <taxon>Heliantheae alliance</taxon>
        <taxon>Heliantheae</taxon>
        <taxon>Ambrosia</taxon>
    </lineage>
</organism>
<feature type="transmembrane region" description="Helical" evidence="1">
    <location>
        <begin position="155"/>
        <end position="173"/>
    </location>
</feature>
<feature type="transmembrane region" description="Helical" evidence="1">
    <location>
        <begin position="261"/>
        <end position="284"/>
    </location>
</feature>
<keyword evidence="1" id="KW-1133">Transmembrane helix</keyword>
<dbReference type="Proteomes" id="UP001206925">
    <property type="component" value="Unassembled WGS sequence"/>
</dbReference>
<evidence type="ECO:0000313" key="3">
    <source>
        <dbReference type="Proteomes" id="UP001206925"/>
    </source>
</evidence>
<feature type="transmembrane region" description="Helical" evidence="1">
    <location>
        <begin position="42"/>
        <end position="62"/>
    </location>
</feature>
<reference evidence="2" key="1">
    <citation type="submission" date="2022-06" db="EMBL/GenBank/DDBJ databases">
        <title>Uncovering the hologenomic basis of an extraordinary plant invasion.</title>
        <authorList>
            <person name="Bieker V.C."/>
            <person name="Martin M.D."/>
            <person name="Gilbert T."/>
            <person name="Hodgins K."/>
            <person name="Battlay P."/>
            <person name="Petersen B."/>
            <person name="Wilson J."/>
        </authorList>
    </citation>
    <scope>NUCLEOTIDE SEQUENCE</scope>
    <source>
        <strain evidence="2">AA19_3_7</strain>
        <tissue evidence="2">Leaf</tissue>
    </source>
</reference>
<protein>
    <submittedName>
        <fullName evidence="2">Uncharacterized protein</fullName>
    </submittedName>
</protein>
<keyword evidence="1" id="KW-0812">Transmembrane</keyword>